<dbReference type="Pfam" id="PF13419">
    <property type="entry name" value="HAD_2"/>
    <property type="match status" value="1"/>
</dbReference>
<dbReference type="InterPro" id="IPR050155">
    <property type="entry name" value="HAD-like_hydrolase_sf"/>
</dbReference>
<dbReference type="NCBIfam" id="TIGR01549">
    <property type="entry name" value="HAD-SF-IA-v1"/>
    <property type="match status" value="1"/>
</dbReference>
<proteinExistence type="predicted"/>
<dbReference type="InterPro" id="IPR036412">
    <property type="entry name" value="HAD-like_sf"/>
</dbReference>
<comment type="caution">
    <text evidence="1">The sequence shown here is derived from an EMBL/GenBank/DDBJ whole genome shotgun (WGS) entry which is preliminary data.</text>
</comment>
<dbReference type="SUPFAM" id="SSF56784">
    <property type="entry name" value="HAD-like"/>
    <property type="match status" value="1"/>
</dbReference>
<sequence>MIKNYVWDFDGTLFDTYPAMVDGALQAMAALGILADQETIYPIMKKFSTRQLIKEYQLPEEQFTPLFHRYEAASQKISKPFAGTQEVLRLLKSQGAKHFILTHRLSTSTWGLLEQFDLADLIEEVIGIDRNFPRKPAPDSLNDLIQRHQLKKSETIMIGDRRLDIEAGKNAGVLTCLYDIDHFLQDIPADYVVDDLLKILDIKEKAIK</sequence>
<dbReference type="GO" id="GO:0005829">
    <property type="term" value="C:cytosol"/>
    <property type="evidence" value="ECO:0007669"/>
    <property type="project" value="TreeGrafter"/>
</dbReference>
<dbReference type="Gene3D" id="1.10.150.240">
    <property type="entry name" value="Putative phosphatase, domain 2"/>
    <property type="match status" value="1"/>
</dbReference>
<name>A0A7Z9AUE6_ENTHR</name>
<dbReference type="PANTHER" id="PTHR43434">
    <property type="entry name" value="PHOSPHOGLYCOLATE PHOSPHATASE"/>
    <property type="match status" value="1"/>
</dbReference>
<evidence type="ECO:0000313" key="2">
    <source>
        <dbReference type="Proteomes" id="UP000352698"/>
    </source>
</evidence>
<evidence type="ECO:0000313" key="1">
    <source>
        <dbReference type="EMBL" id="VTQ64699.1"/>
    </source>
</evidence>
<reference evidence="1 2" key="1">
    <citation type="submission" date="2019-05" db="EMBL/GenBank/DDBJ databases">
        <authorList>
            <consortium name="Pathogen Informatics"/>
        </authorList>
    </citation>
    <scope>NUCLEOTIDE SEQUENCE [LARGE SCALE GENOMIC DNA]</scope>
    <source>
        <strain evidence="1 2">NCTC12204</strain>
    </source>
</reference>
<dbReference type="GO" id="GO:0008967">
    <property type="term" value="F:phosphoglycolate phosphatase activity"/>
    <property type="evidence" value="ECO:0007669"/>
    <property type="project" value="UniProtKB-EC"/>
</dbReference>
<organism evidence="1 2">
    <name type="scientific">Enterococcus hirae</name>
    <dbReference type="NCBI Taxonomy" id="1354"/>
    <lineage>
        <taxon>Bacteria</taxon>
        <taxon>Bacillati</taxon>
        <taxon>Bacillota</taxon>
        <taxon>Bacilli</taxon>
        <taxon>Lactobacillales</taxon>
        <taxon>Enterococcaceae</taxon>
        <taxon>Enterococcus</taxon>
    </lineage>
</organism>
<accession>A0A7Z9AUE6</accession>
<dbReference type="GO" id="GO:0006281">
    <property type="term" value="P:DNA repair"/>
    <property type="evidence" value="ECO:0007669"/>
    <property type="project" value="TreeGrafter"/>
</dbReference>
<dbReference type="InterPro" id="IPR023198">
    <property type="entry name" value="PGP-like_dom2"/>
</dbReference>
<dbReference type="InterPro" id="IPR006439">
    <property type="entry name" value="HAD-SF_hydro_IA"/>
</dbReference>
<dbReference type="InterPro" id="IPR041492">
    <property type="entry name" value="HAD_2"/>
</dbReference>
<dbReference type="SFLD" id="SFLDS00003">
    <property type="entry name" value="Haloacid_Dehalogenase"/>
    <property type="match status" value="1"/>
</dbReference>
<dbReference type="PANTHER" id="PTHR43434:SF25">
    <property type="entry name" value="PHOSPHOGLYCOLATE PHOSPHATASE"/>
    <property type="match status" value="1"/>
</dbReference>
<dbReference type="EC" id="3.1.3.18" evidence="1"/>
<dbReference type="Proteomes" id="UP000352698">
    <property type="component" value="Unassembled WGS sequence"/>
</dbReference>
<dbReference type="Gene3D" id="3.40.50.1000">
    <property type="entry name" value="HAD superfamily/HAD-like"/>
    <property type="match status" value="1"/>
</dbReference>
<dbReference type="InterPro" id="IPR023214">
    <property type="entry name" value="HAD_sf"/>
</dbReference>
<dbReference type="EMBL" id="CABEEP010000001">
    <property type="protein sequence ID" value="VTQ64699.1"/>
    <property type="molecule type" value="Genomic_DNA"/>
</dbReference>
<dbReference type="SFLD" id="SFLDG01129">
    <property type="entry name" value="C1.5:_HAD__Beta-PGM__Phosphata"/>
    <property type="match status" value="1"/>
</dbReference>
<keyword evidence="1" id="KW-0378">Hydrolase</keyword>
<dbReference type="NCBIfam" id="TIGR01509">
    <property type="entry name" value="HAD-SF-IA-v3"/>
    <property type="match status" value="1"/>
</dbReference>
<protein>
    <submittedName>
        <fullName evidence="1">HAD-superfamily hydrolase</fullName>
        <ecNumber evidence="1">3.1.3.18</ecNumber>
    </submittedName>
</protein>
<dbReference type="AlphaFoldDB" id="A0A7Z9AUE6"/>
<gene>
    <name evidence="1" type="primary">gph</name>
    <name evidence="1" type="ORF">NCTC12204_01564</name>
</gene>